<proteinExistence type="predicted"/>
<dbReference type="GO" id="GO:0001817">
    <property type="term" value="P:regulation of cytokine production"/>
    <property type="evidence" value="ECO:0007669"/>
    <property type="project" value="TreeGrafter"/>
</dbReference>
<comment type="subcellular location">
    <subcellularLocation>
        <location evidence="1">Membrane</location>
    </subcellularLocation>
</comment>
<dbReference type="GO" id="GO:0009897">
    <property type="term" value="C:external side of plasma membrane"/>
    <property type="evidence" value="ECO:0007669"/>
    <property type="project" value="TreeGrafter"/>
</dbReference>
<evidence type="ECO:0000256" key="1">
    <source>
        <dbReference type="ARBA" id="ARBA00004370"/>
    </source>
</evidence>
<evidence type="ECO:0000256" key="3">
    <source>
        <dbReference type="ARBA" id="ARBA00023319"/>
    </source>
</evidence>
<evidence type="ECO:0000313" key="5">
    <source>
        <dbReference type="Proteomes" id="UP000694410"/>
    </source>
</evidence>
<dbReference type="InterPro" id="IPR036179">
    <property type="entry name" value="Ig-like_dom_sf"/>
</dbReference>
<keyword evidence="3" id="KW-0393">Immunoglobulin domain</keyword>
<sequence>MLDQKSQSSATANSQLSLLPPALLNMRGHPNPITMAKGKNVVLPCSFSPEQHFSPFVHHYSLAMPCPTWMRCTKLLKDGLPQGSTHYKIFHVQLSDRRNYTHFVQHGSAYDEAAVKFQVTDPFFHDAHSWMIGCFPLYPVYLFICLR</sequence>
<dbReference type="SUPFAM" id="SSF48726">
    <property type="entry name" value="Immunoglobulin"/>
    <property type="match status" value="1"/>
</dbReference>
<dbReference type="PANTHER" id="PTHR24100:SF149">
    <property type="entry name" value="BG-LIKE ANTIGEN 1-RELATED"/>
    <property type="match status" value="1"/>
</dbReference>
<dbReference type="Proteomes" id="UP000694410">
    <property type="component" value="Unplaced"/>
</dbReference>
<dbReference type="Ensembl" id="ENSCCET00000033930.1">
    <property type="protein sequence ID" value="ENSCCEP00000022323.1"/>
    <property type="gene ID" value="ENSCCEG00000020184.1"/>
</dbReference>
<dbReference type="AlphaFoldDB" id="A0A8C0VDS0"/>
<keyword evidence="2" id="KW-0472">Membrane</keyword>
<dbReference type="InterPro" id="IPR050504">
    <property type="entry name" value="IgSF_BTN/MOG"/>
</dbReference>
<dbReference type="InterPro" id="IPR013783">
    <property type="entry name" value="Ig-like_fold"/>
</dbReference>
<keyword evidence="5" id="KW-1185">Reference proteome</keyword>
<evidence type="ECO:0008006" key="6">
    <source>
        <dbReference type="Google" id="ProtNLM"/>
    </source>
</evidence>
<organism evidence="4 5">
    <name type="scientific">Cyanistes caeruleus</name>
    <name type="common">Eurasian blue tit</name>
    <name type="synonym">Parus caeruleus</name>
    <dbReference type="NCBI Taxonomy" id="156563"/>
    <lineage>
        <taxon>Eukaryota</taxon>
        <taxon>Metazoa</taxon>
        <taxon>Chordata</taxon>
        <taxon>Craniata</taxon>
        <taxon>Vertebrata</taxon>
        <taxon>Euteleostomi</taxon>
        <taxon>Archelosauria</taxon>
        <taxon>Archosauria</taxon>
        <taxon>Dinosauria</taxon>
        <taxon>Saurischia</taxon>
        <taxon>Theropoda</taxon>
        <taxon>Coelurosauria</taxon>
        <taxon>Aves</taxon>
        <taxon>Neognathae</taxon>
        <taxon>Neoaves</taxon>
        <taxon>Telluraves</taxon>
        <taxon>Australaves</taxon>
        <taxon>Passeriformes</taxon>
        <taxon>Paridae</taxon>
        <taxon>Cyanistes</taxon>
    </lineage>
</organism>
<dbReference type="Gene3D" id="2.60.40.10">
    <property type="entry name" value="Immunoglobulins"/>
    <property type="match status" value="1"/>
</dbReference>
<protein>
    <recommendedName>
        <fullName evidence="6">Immunoglobulin V-set domain-containing protein</fullName>
    </recommendedName>
</protein>
<accession>A0A8C0VDS0</accession>
<name>A0A8C0VDS0_CYACU</name>
<evidence type="ECO:0000256" key="2">
    <source>
        <dbReference type="ARBA" id="ARBA00023136"/>
    </source>
</evidence>
<reference evidence="4" key="1">
    <citation type="submission" date="2025-08" db="UniProtKB">
        <authorList>
            <consortium name="Ensembl"/>
        </authorList>
    </citation>
    <scope>IDENTIFICATION</scope>
</reference>
<dbReference type="PANTHER" id="PTHR24100">
    <property type="entry name" value="BUTYROPHILIN"/>
    <property type="match status" value="1"/>
</dbReference>
<dbReference type="GO" id="GO:0050852">
    <property type="term" value="P:T cell receptor signaling pathway"/>
    <property type="evidence" value="ECO:0007669"/>
    <property type="project" value="TreeGrafter"/>
</dbReference>
<reference evidence="4" key="2">
    <citation type="submission" date="2025-09" db="UniProtKB">
        <authorList>
            <consortium name="Ensembl"/>
        </authorList>
    </citation>
    <scope>IDENTIFICATION</scope>
</reference>
<dbReference type="GO" id="GO:0005102">
    <property type="term" value="F:signaling receptor binding"/>
    <property type="evidence" value="ECO:0007669"/>
    <property type="project" value="TreeGrafter"/>
</dbReference>
<evidence type="ECO:0000313" key="4">
    <source>
        <dbReference type="Ensembl" id="ENSCCEP00000022323.1"/>
    </source>
</evidence>